<sequence>MHLQLVTDKPFKNSNMQNLRRLQIYECKKLRTTGFRKVLESSKVLHSLDVSRCPQVSPKLLKSWSEEAVAERGEDGPALIVRVSCSWAGACDLLTRVSPLLYFYDDKDNNKYY</sequence>
<accession>A0A6H5I6C6</accession>
<dbReference type="InterPro" id="IPR032675">
    <property type="entry name" value="LRR_dom_sf"/>
</dbReference>
<reference evidence="1 2" key="1">
    <citation type="submission" date="2020-02" db="EMBL/GenBank/DDBJ databases">
        <authorList>
            <person name="Ferguson B K."/>
        </authorList>
    </citation>
    <scope>NUCLEOTIDE SEQUENCE [LARGE SCALE GENOMIC DNA]</scope>
</reference>
<organism evidence="1 2">
    <name type="scientific">Trichogramma brassicae</name>
    <dbReference type="NCBI Taxonomy" id="86971"/>
    <lineage>
        <taxon>Eukaryota</taxon>
        <taxon>Metazoa</taxon>
        <taxon>Ecdysozoa</taxon>
        <taxon>Arthropoda</taxon>
        <taxon>Hexapoda</taxon>
        <taxon>Insecta</taxon>
        <taxon>Pterygota</taxon>
        <taxon>Neoptera</taxon>
        <taxon>Endopterygota</taxon>
        <taxon>Hymenoptera</taxon>
        <taxon>Apocrita</taxon>
        <taxon>Proctotrupomorpha</taxon>
        <taxon>Chalcidoidea</taxon>
        <taxon>Trichogrammatidae</taxon>
        <taxon>Trichogramma</taxon>
    </lineage>
</organism>
<evidence type="ECO:0000313" key="2">
    <source>
        <dbReference type="Proteomes" id="UP000479190"/>
    </source>
</evidence>
<protein>
    <recommendedName>
        <fullName evidence="3">Mitochondrial ATP synthase regulatory component factor B</fullName>
    </recommendedName>
</protein>
<dbReference type="SUPFAM" id="SSF52047">
    <property type="entry name" value="RNI-like"/>
    <property type="match status" value="1"/>
</dbReference>
<evidence type="ECO:0000313" key="1">
    <source>
        <dbReference type="EMBL" id="CAB0032145.1"/>
    </source>
</evidence>
<name>A0A6H5I6C6_9HYME</name>
<dbReference type="AlphaFoldDB" id="A0A6H5I6C6"/>
<keyword evidence="2" id="KW-1185">Reference proteome</keyword>
<proteinExistence type="predicted"/>
<dbReference type="Gene3D" id="3.80.10.10">
    <property type="entry name" value="Ribonuclease Inhibitor"/>
    <property type="match status" value="1"/>
</dbReference>
<dbReference type="Proteomes" id="UP000479190">
    <property type="component" value="Unassembled WGS sequence"/>
</dbReference>
<gene>
    <name evidence="1" type="ORF">TBRA_LOCUS4092</name>
</gene>
<dbReference type="EMBL" id="CADCXV010000667">
    <property type="protein sequence ID" value="CAB0032145.1"/>
    <property type="molecule type" value="Genomic_DNA"/>
</dbReference>
<evidence type="ECO:0008006" key="3">
    <source>
        <dbReference type="Google" id="ProtNLM"/>
    </source>
</evidence>